<evidence type="ECO:0000313" key="4">
    <source>
        <dbReference type="Proteomes" id="UP001497512"/>
    </source>
</evidence>
<dbReference type="PANTHER" id="PTHR12484:SF4">
    <property type="entry name" value="A-KINASE ANCHOR PROTEIN 17A"/>
    <property type="match status" value="1"/>
</dbReference>
<dbReference type="Proteomes" id="UP001497512">
    <property type="component" value="Chromosome 8"/>
</dbReference>
<sequence length="543" mass="61281">MGGGVELGEGLKLVPCTAIDLAFTRADVTVKAVDEWQLKEALNVLLKKRLGVGMGDMAALVVRSERNLYKKRRDEPIASAELRLWGEGGGGGVGELQKKGGAHVDNVGRLVVDAVNGLELNVGGLKVRCSARIQEVNDFEVVKRSWEAIFGPNPTGMRRTGPTTLVLRGVPSRWFAEPRVSSKPSVLVTHTIFSKFGEIRNLEVMSNGDVSKVGKEVGSMAATLQCIVWVQFENHASFCNAVQSLCGHVMQKEGSSFKATYVVDWDRENYFSEINIRRRKFEKERLEQQERRLLVEAARRQYSEAQQAKFAHLEKERLEIEQRAKILRDEAEHHQRLQQQQQEADQARMLQDAADIAGLEDDVIEVGSPERVEKLVRQEQLLHEDSPEQSLEREEESEEDEYREGHLSQLIDPSERWQPEEDLHNLQEWPPRHDEDVYHGVEETGPIEETSPVQETSPIQERHPIKATNPIREIISMGEPSNFEQEDACEDEGRWELDVTHSVASLSASEMLVEAGLQIYYKISHSGNSSPEKRLRSVVLTAS</sequence>
<dbReference type="PANTHER" id="PTHR12484">
    <property type="entry name" value="B-LYMPHOCYTE ANTIGEN-RELATED"/>
    <property type="match status" value="1"/>
</dbReference>
<dbReference type="Pfam" id="PF25015">
    <property type="entry name" value="RBD_AKAP-17A"/>
    <property type="match status" value="1"/>
</dbReference>
<evidence type="ECO:0000256" key="1">
    <source>
        <dbReference type="SAM" id="Coils"/>
    </source>
</evidence>
<gene>
    <name evidence="3" type="ORF">CSSPTR1EN2_LOCUS21993</name>
</gene>
<evidence type="ECO:0000256" key="2">
    <source>
        <dbReference type="SAM" id="MobiDB-lite"/>
    </source>
</evidence>
<dbReference type="EMBL" id="OZ019900">
    <property type="protein sequence ID" value="CAK9234080.1"/>
    <property type="molecule type" value="Genomic_DNA"/>
</dbReference>
<feature type="coiled-coil region" evidence="1">
    <location>
        <begin position="303"/>
        <end position="337"/>
    </location>
</feature>
<protein>
    <submittedName>
        <fullName evidence="3">Uncharacterized protein</fullName>
    </submittedName>
</protein>
<feature type="compositionally biased region" description="Acidic residues" evidence="2">
    <location>
        <begin position="393"/>
        <end position="402"/>
    </location>
</feature>
<keyword evidence="4" id="KW-1185">Reference proteome</keyword>
<feature type="region of interest" description="Disordered" evidence="2">
    <location>
        <begin position="377"/>
        <end position="416"/>
    </location>
</feature>
<evidence type="ECO:0000313" key="3">
    <source>
        <dbReference type="EMBL" id="CAK9234080.1"/>
    </source>
</evidence>
<accession>A0ABP0V0G7</accession>
<proteinExistence type="predicted"/>
<feature type="compositionally biased region" description="Basic and acidic residues" evidence="2">
    <location>
        <begin position="377"/>
        <end position="392"/>
    </location>
</feature>
<keyword evidence="1" id="KW-0175">Coiled coil</keyword>
<dbReference type="InterPro" id="IPR056852">
    <property type="entry name" value="AK17A/B"/>
</dbReference>
<reference evidence="3" key="1">
    <citation type="submission" date="2024-02" db="EMBL/GenBank/DDBJ databases">
        <authorList>
            <consortium name="ELIXIR-Norway"/>
            <consortium name="Elixir Norway"/>
        </authorList>
    </citation>
    <scope>NUCLEOTIDE SEQUENCE</scope>
</reference>
<name>A0ABP0V0G7_9BRYO</name>
<organism evidence="3 4">
    <name type="scientific">Sphagnum troendelagicum</name>
    <dbReference type="NCBI Taxonomy" id="128251"/>
    <lineage>
        <taxon>Eukaryota</taxon>
        <taxon>Viridiplantae</taxon>
        <taxon>Streptophyta</taxon>
        <taxon>Embryophyta</taxon>
        <taxon>Bryophyta</taxon>
        <taxon>Sphagnophytina</taxon>
        <taxon>Sphagnopsida</taxon>
        <taxon>Sphagnales</taxon>
        <taxon>Sphagnaceae</taxon>
        <taxon>Sphagnum</taxon>
    </lineage>
</organism>